<dbReference type="Pfam" id="PF15630">
    <property type="entry name" value="CENP-S"/>
    <property type="match status" value="1"/>
</dbReference>
<dbReference type="Proteomes" id="UP001377567">
    <property type="component" value="Unassembled WGS sequence"/>
</dbReference>
<organism evidence="1 2">
    <name type="scientific">Maudiozyma humilis</name>
    <name type="common">Sour dough yeast</name>
    <name type="synonym">Kazachstania humilis</name>
    <dbReference type="NCBI Taxonomy" id="51915"/>
    <lineage>
        <taxon>Eukaryota</taxon>
        <taxon>Fungi</taxon>
        <taxon>Dikarya</taxon>
        <taxon>Ascomycota</taxon>
        <taxon>Saccharomycotina</taxon>
        <taxon>Saccharomycetes</taxon>
        <taxon>Saccharomycetales</taxon>
        <taxon>Saccharomycetaceae</taxon>
        <taxon>Maudiozyma</taxon>
    </lineage>
</organism>
<comment type="caution">
    <text evidence="1">The sequence shown here is derived from an EMBL/GenBank/DDBJ whole genome shotgun (WGS) entry which is preliminary data.</text>
</comment>
<dbReference type="InterPro" id="IPR009072">
    <property type="entry name" value="Histone-fold"/>
</dbReference>
<evidence type="ECO:0000313" key="2">
    <source>
        <dbReference type="Proteomes" id="UP001377567"/>
    </source>
</evidence>
<proteinExistence type="predicted"/>
<reference evidence="1 2" key="1">
    <citation type="journal article" date="2023" name="Elife">
        <title>Identification of key yeast species and microbe-microbe interactions impacting larval growth of Drosophila in the wild.</title>
        <authorList>
            <person name="Mure A."/>
            <person name="Sugiura Y."/>
            <person name="Maeda R."/>
            <person name="Honda K."/>
            <person name="Sakurai N."/>
            <person name="Takahashi Y."/>
            <person name="Watada M."/>
            <person name="Katoh T."/>
            <person name="Gotoh A."/>
            <person name="Gotoh Y."/>
            <person name="Taniguchi I."/>
            <person name="Nakamura K."/>
            <person name="Hayashi T."/>
            <person name="Katayama T."/>
            <person name="Uemura T."/>
            <person name="Hattori Y."/>
        </authorList>
    </citation>
    <scope>NUCLEOTIDE SEQUENCE [LARGE SCALE GENOMIC DNA]</scope>
    <source>
        <strain evidence="1 2">KH-74</strain>
    </source>
</reference>
<gene>
    <name evidence="1" type="ORF">DAKH74_019180</name>
</gene>
<accession>A0AAV5RW12</accession>
<dbReference type="Gene3D" id="1.10.20.10">
    <property type="entry name" value="Histone, subunit A"/>
    <property type="match status" value="1"/>
</dbReference>
<dbReference type="InterPro" id="IPR029003">
    <property type="entry name" value="CENP-S/Mhf1"/>
</dbReference>
<name>A0AAV5RW12_MAUHU</name>
<evidence type="ECO:0000313" key="1">
    <source>
        <dbReference type="EMBL" id="GMM55302.1"/>
    </source>
</evidence>
<keyword evidence="2" id="KW-1185">Reference proteome</keyword>
<dbReference type="AlphaFoldDB" id="A0AAV5RW12"/>
<protein>
    <submittedName>
        <fullName evidence="1">Mhf1 protein</fullName>
    </submittedName>
</protein>
<dbReference type="EMBL" id="BTGD01000005">
    <property type="protein sequence ID" value="GMM55302.1"/>
    <property type="molecule type" value="Genomic_DNA"/>
</dbReference>
<dbReference type="GO" id="GO:0046982">
    <property type="term" value="F:protein heterodimerization activity"/>
    <property type="evidence" value="ECO:0007669"/>
    <property type="project" value="InterPro"/>
</dbReference>
<dbReference type="GO" id="GO:0071821">
    <property type="term" value="C:FANCM-MHF complex"/>
    <property type="evidence" value="ECO:0007669"/>
    <property type="project" value="InterPro"/>
</dbReference>
<sequence length="106" mass="11562">MESPELRAKVWCRVDREVSAVLSPTANASPGIPASKKYTTALVEVLLARLRELSTDLEQFAAHDTGRHSSQGSAGPTVTAADLRLWLRHSPELQRRLGLVETASLD</sequence>